<protein>
    <submittedName>
        <fullName evidence="1">Uncharacterized protein</fullName>
    </submittedName>
</protein>
<keyword evidence="2" id="KW-1185">Reference proteome</keyword>
<name>A0ACB8YR43_9ASTR</name>
<evidence type="ECO:0000313" key="1">
    <source>
        <dbReference type="EMBL" id="KAI3687706.1"/>
    </source>
</evidence>
<gene>
    <name evidence="1" type="ORF">L1987_81408</name>
</gene>
<comment type="caution">
    <text evidence="1">The sequence shown here is derived from an EMBL/GenBank/DDBJ whole genome shotgun (WGS) entry which is preliminary data.</text>
</comment>
<evidence type="ECO:0000313" key="2">
    <source>
        <dbReference type="Proteomes" id="UP001056120"/>
    </source>
</evidence>
<dbReference type="Proteomes" id="UP001056120">
    <property type="component" value="Linkage Group LG27"/>
</dbReference>
<proteinExistence type="predicted"/>
<accession>A0ACB8YR43</accession>
<reference evidence="1 2" key="2">
    <citation type="journal article" date="2022" name="Mol. Ecol. Resour.">
        <title>The genomes of chicory, endive, great burdock and yacon provide insights into Asteraceae paleo-polyploidization history and plant inulin production.</title>
        <authorList>
            <person name="Fan W."/>
            <person name="Wang S."/>
            <person name="Wang H."/>
            <person name="Wang A."/>
            <person name="Jiang F."/>
            <person name="Liu H."/>
            <person name="Zhao H."/>
            <person name="Xu D."/>
            <person name="Zhang Y."/>
        </authorList>
    </citation>
    <scope>NUCLEOTIDE SEQUENCE [LARGE SCALE GENOMIC DNA]</scope>
    <source>
        <strain evidence="2">cv. Yunnan</strain>
        <tissue evidence="1">Leaves</tissue>
    </source>
</reference>
<reference evidence="2" key="1">
    <citation type="journal article" date="2022" name="Mol. Ecol. Resour.">
        <title>The genomes of chicory, endive, great burdock and yacon provide insights into Asteraceae palaeo-polyploidization history and plant inulin production.</title>
        <authorList>
            <person name="Fan W."/>
            <person name="Wang S."/>
            <person name="Wang H."/>
            <person name="Wang A."/>
            <person name="Jiang F."/>
            <person name="Liu H."/>
            <person name="Zhao H."/>
            <person name="Xu D."/>
            <person name="Zhang Y."/>
        </authorList>
    </citation>
    <scope>NUCLEOTIDE SEQUENCE [LARGE SCALE GENOMIC DNA]</scope>
    <source>
        <strain evidence="2">cv. Yunnan</strain>
    </source>
</reference>
<dbReference type="EMBL" id="CM042044">
    <property type="protein sequence ID" value="KAI3687706.1"/>
    <property type="molecule type" value="Genomic_DNA"/>
</dbReference>
<sequence>MDEHNPFSHFQGHDLDLCNTNSCTVASVVLLVLHCLCCIEYNSLRFLFTPRFYASEHPIFFFPLFTQKTQIRVSPFTIVPSDEPLPAVSEQQSPPPVDYGFVSGSKPP</sequence>
<organism evidence="1 2">
    <name type="scientific">Smallanthus sonchifolius</name>
    <dbReference type="NCBI Taxonomy" id="185202"/>
    <lineage>
        <taxon>Eukaryota</taxon>
        <taxon>Viridiplantae</taxon>
        <taxon>Streptophyta</taxon>
        <taxon>Embryophyta</taxon>
        <taxon>Tracheophyta</taxon>
        <taxon>Spermatophyta</taxon>
        <taxon>Magnoliopsida</taxon>
        <taxon>eudicotyledons</taxon>
        <taxon>Gunneridae</taxon>
        <taxon>Pentapetalae</taxon>
        <taxon>asterids</taxon>
        <taxon>campanulids</taxon>
        <taxon>Asterales</taxon>
        <taxon>Asteraceae</taxon>
        <taxon>Asteroideae</taxon>
        <taxon>Heliantheae alliance</taxon>
        <taxon>Millerieae</taxon>
        <taxon>Smallanthus</taxon>
    </lineage>
</organism>